<dbReference type="EMBL" id="JBBPBN010000083">
    <property type="protein sequence ID" value="KAK8982964.1"/>
    <property type="molecule type" value="Genomic_DNA"/>
</dbReference>
<evidence type="ECO:0000313" key="2">
    <source>
        <dbReference type="Proteomes" id="UP001396334"/>
    </source>
</evidence>
<sequence>MAGNDKWILDEEITGFGNAHAFPQGFGWKSVEDLVLEGDVGPFQFGDWLRVSLARKRTSAQGNMKPRIVFVDKGAGSRATIE</sequence>
<evidence type="ECO:0000313" key="1">
    <source>
        <dbReference type="EMBL" id="KAK8982964.1"/>
    </source>
</evidence>
<reference evidence="1 2" key="1">
    <citation type="journal article" date="2024" name="G3 (Bethesda)">
        <title>Genome assembly of Hibiscus sabdariffa L. provides insights into metabolisms of medicinal natural products.</title>
        <authorList>
            <person name="Kim T."/>
        </authorList>
    </citation>
    <scope>NUCLEOTIDE SEQUENCE [LARGE SCALE GENOMIC DNA]</scope>
    <source>
        <strain evidence="1">TK-2024</strain>
        <tissue evidence="1">Old leaves</tissue>
    </source>
</reference>
<protein>
    <submittedName>
        <fullName evidence="1">Uncharacterized protein</fullName>
    </submittedName>
</protein>
<organism evidence="1 2">
    <name type="scientific">Hibiscus sabdariffa</name>
    <name type="common">roselle</name>
    <dbReference type="NCBI Taxonomy" id="183260"/>
    <lineage>
        <taxon>Eukaryota</taxon>
        <taxon>Viridiplantae</taxon>
        <taxon>Streptophyta</taxon>
        <taxon>Embryophyta</taxon>
        <taxon>Tracheophyta</taxon>
        <taxon>Spermatophyta</taxon>
        <taxon>Magnoliopsida</taxon>
        <taxon>eudicotyledons</taxon>
        <taxon>Gunneridae</taxon>
        <taxon>Pentapetalae</taxon>
        <taxon>rosids</taxon>
        <taxon>malvids</taxon>
        <taxon>Malvales</taxon>
        <taxon>Malvaceae</taxon>
        <taxon>Malvoideae</taxon>
        <taxon>Hibiscus</taxon>
    </lineage>
</organism>
<comment type="caution">
    <text evidence="1">The sequence shown here is derived from an EMBL/GenBank/DDBJ whole genome shotgun (WGS) entry which is preliminary data.</text>
</comment>
<dbReference type="Proteomes" id="UP001396334">
    <property type="component" value="Unassembled WGS sequence"/>
</dbReference>
<gene>
    <name evidence="1" type="ORF">V6N11_054949</name>
</gene>
<name>A0ABR2P3F3_9ROSI</name>
<keyword evidence="2" id="KW-1185">Reference proteome</keyword>
<accession>A0ABR2P3F3</accession>
<proteinExistence type="predicted"/>